<dbReference type="InterPro" id="IPR016278">
    <property type="entry name" value="DUSP12"/>
</dbReference>
<dbReference type="CDD" id="cd14518">
    <property type="entry name" value="DSP_fungal_YVH1"/>
    <property type="match status" value="1"/>
</dbReference>
<dbReference type="AlphaFoldDB" id="A0A5M8PPF3"/>
<reference evidence="8 9" key="1">
    <citation type="submission" date="2019-09" db="EMBL/GenBank/DDBJ databases">
        <title>The hologenome of the rock-dwelling lichen Lasallia pustulata.</title>
        <authorList>
            <person name="Greshake Tzovaras B."/>
            <person name="Segers F."/>
            <person name="Bicker A."/>
            <person name="Dal Grande F."/>
            <person name="Otte J."/>
            <person name="Hankeln T."/>
            <person name="Schmitt I."/>
            <person name="Ebersberger I."/>
        </authorList>
    </citation>
    <scope>NUCLEOTIDE SEQUENCE [LARGE SCALE GENOMIC DNA]</scope>
    <source>
        <strain evidence="8">A1-1</strain>
    </source>
</reference>
<feature type="domain" description="Tyrosine-protein phosphatase" evidence="6">
    <location>
        <begin position="55"/>
        <end position="199"/>
    </location>
</feature>
<dbReference type="Pfam" id="PF00782">
    <property type="entry name" value="DSPc"/>
    <property type="match status" value="1"/>
</dbReference>
<dbReference type="SUPFAM" id="SSF52799">
    <property type="entry name" value="(Phosphotyrosine protein) phosphatases II"/>
    <property type="match status" value="1"/>
</dbReference>
<dbReference type="SMART" id="SM00195">
    <property type="entry name" value="DSPc"/>
    <property type="match status" value="1"/>
</dbReference>
<dbReference type="Gene3D" id="3.90.190.10">
    <property type="entry name" value="Protein tyrosine phosphatase superfamily"/>
    <property type="match status" value="1"/>
</dbReference>
<protein>
    <recommendedName>
        <fullName evidence="2">protein-tyrosine-phosphatase</fullName>
        <ecNumber evidence="2">3.1.3.48</ecNumber>
    </recommendedName>
</protein>
<dbReference type="GO" id="GO:0005634">
    <property type="term" value="C:nucleus"/>
    <property type="evidence" value="ECO:0007669"/>
    <property type="project" value="TreeGrafter"/>
</dbReference>
<comment type="similarity">
    <text evidence="1">Belongs to the protein-tyrosine phosphatase family. Non-receptor class dual specificity subfamily.</text>
</comment>
<accession>A0A5M8PPF3</accession>
<evidence type="ECO:0000256" key="5">
    <source>
        <dbReference type="PIRSR" id="PIRSR000941-50"/>
    </source>
</evidence>
<evidence type="ECO:0000313" key="8">
    <source>
        <dbReference type="EMBL" id="KAA6410392.1"/>
    </source>
</evidence>
<comment type="caution">
    <text evidence="8">The sequence shown here is derived from an EMBL/GenBank/DDBJ whole genome shotgun (WGS) entry which is preliminary data.</text>
</comment>
<evidence type="ECO:0000256" key="1">
    <source>
        <dbReference type="ARBA" id="ARBA00008601"/>
    </source>
</evidence>
<evidence type="ECO:0000256" key="2">
    <source>
        <dbReference type="ARBA" id="ARBA00013064"/>
    </source>
</evidence>
<dbReference type="PROSITE" id="PS50054">
    <property type="entry name" value="TYR_PHOSPHATASE_DUAL"/>
    <property type="match status" value="1"/>
</dbReference>
<dbReference type="InterPro" id="IPR029021">
    <property type="entry name" value="Prot-tyrosine_phosphatase-like"/>
</dbReference>
<organism evidence="8 9">
    <name type="scientific">Lasallia pustulata</name>
    <dbReference type="NCBI Taxonomy" id="136370"/>
    <lineage>
        <taxon>Eukaryota</taxon>
        <taxon>Fungi</taxon>
        <taxon>Dikarya</taxon>
        <taxon>Ascomycota</taxon>
        <taxon>Pezizomycotina</taxon>
        <taxon>Lecanoromycetes</taxon>
        <taxon>OSLEUM clade</taxon>
        <taxon>Umbilicariomycetidae</taxon>
        <taxon>Umbilicariales</taxon>
        <taxon>Umbilicariaceae</taxon>
        <taxon>Lasallia</taxon>
    </lineage>
</organism>
<dbReference type="PROSITE" id="PS50056">
    <property type="entry name" value="TYR_PHOSPHATASE_2"/>
    <property type="match status" value="1"/>
</dbReference>
<keyword evidence="4" id="KW-0904">Protein phosphatase</keyword>
<evidence type="ECO:0000259" key="7">
    <source>
        <dbReference type="PROSITE" id="PS50056"/>
    </source>
</evidence>
<dbReference type="InterPro" id="IPR000387">
    <property type="entry name" value="Tyr_Pase_dom"/>
</dbReference>
<dbReference type="PROSITE" id="PS00383">
    <property type="entry name" value="TYR_PHOSPHATASE_1"/>
    <property type="match status" value="1"/>
</dbReference>
<feature type="active site" description="Phosphocysteine intermediate" evidence="5">
    <location>
        <position position="142"/>
    </location>
</feature>
<dbReference type="EMBL" id="VXIT01000009">
    <property type="protein sequence ID" value="KAA6410392.1"/>
    <property type="molecule type" value="Genomic_DNA"/>
</dbReference>
<dbReference type="EC" id="3.1.3.48" evidence="2"/>
<evidence type="ECO:0000313" key="9">
    <source>
        <dbReference type="Proteomes" id="UP000324767"/>
    </source>
</evidence>
<evidence type="ECO:0000259" key="6">
    <source>
        <dbReference type="PROSITE" id="PS50054"/>
    </source>
</evidence>
<dbReference type="InterPro" id="IPR000340">
    <property type="entry name" value="Dual-sp_phosphatase_cat-dom"/>
</dbReference>
<dbReference type="PANTHER" id="PTHR45848">
    <property type="entry name" value="DUAL SPECIFICITY PROTEIN PHOSPHATASE 12 FAMILY MEMBER"/>
    <property type="match status" value="1"/>
</dbReference>
<dbReference type="Proteomes" id="UP000324767">
    <property type="component" value="Unassembled WGS sequence"/>
</dbReference>
<sequence>MEGGVEFSTRNVLLRREISLPNTRGVLASFTIVPPPVTSQPLELKSHLRVMQSHLDGISGIPRLYIGGLFSLRRKEALKHADITHVVSAIRLPVDQSLFAPYKHHLVEVDDVEDENILEHFAASNAFIQEGLDRGRGVLVHCAMGKSRSTTLIIAYILSTRSLHTPTSALTLIQKTRPFAEPNSGFMAQLELYHRMHCSTDIDSQPLYQRWLYQRTVEASVACGQAPEADVIRFSDETTAIPQEQSGEGDRAKQEFELRCRKCRRSLATSHYLIPHIPKPPSTTTTNTISATSVTTPISTLTPASSNPPTPCAHYFLDPLSWMRPALSQGLLDGRLECPNQKCKTNVGKYAWQGMRCSCGEWIVPGISLARSRVDEVPKRRQEL</sequence>
<dbReference type="InterPro" id="IPR016130">
    <property type="entry name" value="Tyr_Pase_AS"/>
</dbReference>
<evidence type="ECO:0000256" key="3">
    <source>
        <dbReference type="ARBA" id="ARBA00022801"/>
    </source>
</evidence>
<keyword evidence="3" id="KW-0378">Hydrolase</keyword>
<dbReference type="GO" id="GO:0008138">
    <property type="term" value="F:protein tyrosine/serine/threonine phosphatase activity"/>
    <property type="evidence" value="ECO:0007669"/>
    <property type="project" value="InterPro"/>
</dbReference>
<name>A0A5M8PPF3_9LECA</name>
<dbReference type="InterPro" id="IPR020422">
    <property type="entry name" value="TYR_PHOSPHATASE_DUAL_dom"/>
</dbReference>
<gene>
    <name evidence="8" type="ORF">FRX48_05813</name>
</gene>
<dbReference type="PIRSF" id="PIRSF000941">
    <property type="entry name" value="DUSP12"/>
    <property type="match status" value="1"/>
</dbReference>
<dbReference type="GO" id="GO:0004725">
    <property type="term" value="F:protein tyrosine phosphatase activity"/>
    <property type="evidence" value="ECO:0007669"/>
    <property type="project" value="UniProtKB-EC"/>
</dbReference>
<feature type="domain" description="Tyrosine specific protein phosphatases" evidence="7">
    <location>
        <begin position="119"/>
        <end position="178"/>
    </location>
</feature>
<dbReference type="OrthoDB" id="2017893at2759"/>
<dbReference type="PANTHER" id="PTHR45848:SF4">
    <property type="entry name" value="DUAL SPECIFICITY PROTEIN PHOSPHATASE 12"/>
    <property type="match status" value="1"/>
</dbReference>
<proteinExistence type="inferred from homology"/>
<evidence type="ECO:0000256" key="4">
    <source>
        <dbReference type="ARBA" id="ARBA00022912"/>
    </source>
</evidence>